<dbReference type="EMBL" id="AP026866">
    <property type="protein sequence ID" value="BDS07478.1"/>
    <property type="molecule type" value="Genomic_DNA"/>
</dbReference>
<feature type="transmembrane region" description="Helical" evidence="1">
    <location>
        <begin position="56"/>
        <end position="74"/>
    </location>
</feature>
<gene>
    <name evidence="2" type="ORF">NT6N_25180</name>
</gene>
<dbReference type="Pfam" id="PF04306">
    <property type="entry name" value="DUF456"/>
    <property type="match status" value="1"/>
</dbReference>
<dbReference type="PANTHER" id="PTHR39165:SF1">
    <property type="entry name" value="DUF456 DOMAIN-CONTAINING PROTEIN"/>
    <property type="match status" value="1"/>
</dbReference>
<proteinExistence type="predicted"/>
<dbReference type="KEGG" id="osu:NT6N_25180"/>
<keyword evidence="1" id="KW-0472">Membrane</keyword>
<evidence type="ECO:0000313" key="2">
    <source>
        <dbReference type="EMBL" id="BDS07478.1"/>
    </source>
</evidence>
<dbReference type="PANTHER" id="PTHR39165">
    <property type="entry name" value="IG HYPOTHETICAL 17883"/>
    <property type="match status" value="1"/>
</dbReference>
<feature type="transmembrane region" description="Helical" evidence="1">
    <location>
        <begin position="32"/>
        <end position="49"/>
    </location>
</feature>
<feature type="transmembrane region" description="Helical" evidence="1">
    <location>
        <begin position="7"/>
        <end position="26"/>
    </location>
</feature>
<keyword evidence="1" id="KW-1133">Transmembrane helix</keyword>
<evidence type="ECO:0000256" key="1">
    <source>
        <dbReference type="SAM" id="Phobius"/>
    </source>
</evidence>
<organism evidence="2">
    <name type="scientific">Oceaniferula spumae</name>
    <dbReference type="NCBI Taxonomy" id="2979115"/>
    <lineage>
        <taxon>Bacteria</taxon>
        <taxon>Pseudomonadati</taxon>
        <taxon>Verrucomicrobiota</taxon>
        <taxon>Verrucomicrobiia</taxon>
        <taxon>Verrucomicrobiales</taxon>
        <taxon>Verrucomicrobiaceae</taxon>
        <taxon>Oceaniferula</taxon>
    </lineage>
</organism>
<dbReference type="AlphaFoldDB" id="A0AAT9FNC7"/>
<name>A0AAT9FNC7_9BACT</name>
<protein>
    <recommendedName>
        <fullName evidence="3">DUF456 domain-containing protein</fullName>
    </recommendedName>
</protein>
<sequence length="170" mass="18272">MAEILPIIGSSLAWIITVCLLISGFIGTLVPFLPGHLIIFFAAIAHWLMLREDSGVEWWTLVVLAVLLIISQVLEFMSGAMGTRWFGGSRWGAAGALLGGIVGMFFMPFGLILGPLAGAMLFEFSFAKKEVRPATVSGVGSVLGTVAGLIVKVIVGLMMIVWFVVDVFWI</sequence>
<feature type="transmembrane region" description="Helical" evidence="1">
    <location>
        <begin position="94"/>
        <end position="122"/>
    </location>
</feature>
<reference evidence="2" key="1">
    <citation type="submission" date="2024-07" db="EMBL/GenBank/DDBJ databases">
        <title>Complete genome sequence of Verrucomicrobiaceae bacterium NT6N.</title>
        <authorList>
            <person name="Huang C."/>
            <person name="Takami H."/>
            <person name="Hamasaki K."/>
        </authorList>
    </citation>
    <scope>NUCLEOTIDE SEQUENCE</scope>
    <source>
        <strain evidence="2">NT6N</strain>
    </source>
</reference>
<keyword evidence="1" id="KW-0812">Transmembrane</keyword>
<feature type="transmembrane region" description="Helical" evidence="1">
    <location>
        <begin position="142"/>
        <end position="165"/>
    </location>
</feature>
<dbReference type="InterPro" id="IPR007403">
    <property type="entry name" value="DUF456"/>
</dbReference>
<accession>A0AAT9FNC7</accession>
<evidence type="ECO:0008006" key="3">
    <source>
        <dbReference type="Google" id="ProtNLM"/>
    </source>
</evidence>